<dbReference type="InterPro" id="IPR054191">
    <property type="entry name" value="DUF6896"/>
</dbReference>
<dbReference type="Pfam" id="PF21837">
    <property type="entry name" value="DUF6896"/>
    <property type="match status" value="1"/>
</dbReference>
<keyword evidence="3" id="KW-1185">Reference proteome</keyword>
<dbReference type="RefSeq" id="WP_131481733.1">
    <property type="nucleotide sequence ID" value="NZ_SJDL01000013.1"/>
</dbReference>
<gene>
    <name evidence="2" type="ORF">EZI54_10495</name>
</gene>
<dbReference type="Proteomes" id="UP000313645">
    <property type="component" value="Unassembled WGS sequence"/>
</dbReference>
<feature type="domain" description="DUF6896" evidence="1">
    <location>
        <begin position="5"/>
        <end position="114"/>
    </location>
</feature>
<organism evidence="2 3">
    <name type="scientific">Marinobacter halodurans</name>
    <dbReference type="NCBI Taxonomy" id="2528979"/>
    <lineage>
        <taxon>Bacteria</taxon>
        <taxon>Pseudomonadati</taxon>
        <taxon>Pseudomonadota</taxon>
        <taxon>Gammaproteobacteria</taxon>
        <taxon>Pseudomonadales</taxon>
        <taxon>Marinobacteraceae</taxon>
        <taxon>Marinobacter</taxon>
    </lineage>
</organism>
<reference evidence="2 3" key="1">
    <citation type="submission" date="2019-02" db="EMBL/GenBank/DDBJ databases">
        <title>Marinobacter halodurans sp. nov., a marine bacterium isolated from sea tidal flat.</title>
        <authorList>
            <person name="Yoo Y."/>
            <person name="Lee D.W."/>
            <person name="Kim B.S."/>
            <person name="Kim J.-J."/>
        </authorList>
    </citation>
    <scope>NUCLEOTIDE SEQUENCE [LARGE SCALE GENOMIC DNA]</scope>
    <source>
        <strain evidence="2 3">YJ-S3-2</strain>
    </source>
</reference>
<evidence type="ECO:0000313" key="2">
    <source>
        <dbReference type="EMBL" id="TBW56061.1"/>
    </source>
</evidence>
<evidence type="ECO:0000259" key="1">
    <source>
        <dbReference type="Pfam" id="PF21837"/>
    </source>
</evidence>
<name>A0ABY1ZKL0_9GAMM</name>
<comment type="caution">
    <text evidence="2">The sequence shown here is derived from an EMBL/GenBank/DDBJ whole genome shotgun (WGS) entry which is preliminary data.</text>
</comment>
<dbReference type="EMBL" id="SJDL01000013">
    <property type="protein sequence ID" value="TBW56061.1"/>
    <property type="molecule type" value="Genomic_DNA"/>
</dbReference>
<accession>A0ABY1ZKL0</accession>
<evidence type="ECO:0000313" key="3">
    <source>
        <dbReference type="Proteomes" id="UP000313645"/>
    </source>
</evidence>
<sequence>MSNLIKQIHDFLVLQSSLLVAFFRAYPDCRDLKFLLDFPRSGLIAVGDDEWHFFKHGSGLLFIRKKDGLEVDVRRAVGDYEIFDLNRIEQFLETSGQPTEFLEGEIKKAIKEGAVLVVDFDYRLLRLADQT</sequence>
<protein>
    <recommendedName>
        <fullName evidence="1">DUF6896 domain-containing protein</fullName>
    </recommendedName>
</protein>
<proteinExistence type="predicted"/>